<dbReference type="Pfam" id="PF13233">
    <property type="entry name" value="Complex1_LYR_2"/>
    <property type="match status" value="1"/>
</dbReference>
<dbReference type="AlphaFoldDB" id="A0A4Y2F6K5"/>
<evidence type="ECO:0000256" key="2">
    <source>
        <dbReference type="ARBA" id="ARBA00013846"/>
    </source>
</evidence>
<protein>
    <recommendedName>
        <fullName evidence="2">Protein FMC1 homolog</fullName>
    </recommendedName>
</protein>
<proteinExistence type="inferred from homology"/>
<dbReference type="InterPro" id="IPR037667">
    <property type="entry name" value="FMC1_homologue"/>
</dbReference>
<reference evidence="3 4" key="1">
    <citation type="journal article" date="2019" name="Sci. Rep.">
        <title>Orb-weaving spider Araneus ventricosus genome elucidates the spidroin gene catalogue.</title>
        <authorList>
            <person name="Kono N."/>
            <person name="Nakamura H."/>
            <person name="Ohtoshi R."/>
            <person name="Moran D.A.P."/>
            <person name="Shinohara A."/>
            <person name="Yoshida Y."/>
            <person name="Fujiwara M."/>
            <person name="Mori M."/>
            <person name="Tomita M."/>
            <person name="Arakawa K."/>
        </authorList>
    </citation>
    <scope>NUCLEOTIDE SEQUENCE [LARGE SCALE GENOMIC DNA]</scope>
</reference>
<dbReference type="CDD" id="cd20271">
    <property type="entry name" value="Complex1_LYR_FMC1"/>
    <property type="match status" value="1"/>
</dbReference>
<evidence type="ECO:0000313" key="3">
    <source>
        <dbReference type="EMBL" id="GBM36963.1"/>
    </source>
</evidence>
<dbReference type="OrthoDB" id="551431at2759"/>
<comment type="similarity">
    <text evidence="1">Belongs to the FMC1 family.</text>
</comment>
<dbReference type="EMBL" id="BGPR01000825">
    <property type="protein sequence ID" value="GBM36963.1"/>
    <property type="molecule type" value="Genomic_DNA"/>
</dbReference>
<sequence length="115" mass="13401">MNYSKSLTLSVLRRISHELRRANPNLKPVSQTTAFSYLMNEYRKHQVTEKRTCKSAEELSTMAKTYLCYLQSLRQNQELIDRYHSHGERSVEETARLVGFTLPKSANEESSEKET</sequence>
<comment type="caution">
    <text evidence="3">The sequence shown here is derived from an EMBL/GenBank/DDBJ whole genome shotgun (WGS) entry which is preliminary data.</text>
</comment>
<gene>
    <name evidence="3" type="ORF">AVEN_153912_1</name>
</gene>
<name>A0A4Y2F6K5_ARAVE</name>
<organism evidence="3 4">
    <name type="scientific">Araneus ventricosus</name>
    <name type="common">Orbweaver spider</name>
    <name type="synonym">Epeira ventricosa</name>
    <dbReference type="NCBI Taxonomy" id="182803"/>
    <lineage>
        <taxon>Eukaryota</taxon>
        <taxon>Metazoa</taxon>
        <taxon>Ecdysozoa</taxon>
        <taxon>Arthropoda</taxon>
        <taxon>Chelicerata</taxon>
        <taxon>Arachnida</taxon>
        <taxon>Araneae</taxon>
        <taxon>Araneomorphae</taxon>
        <taxon>Entelegynae</taxon>
        <taxon>Araneoidea</taxon>
        <taxon>Araneidae</taxon>
        <taxon>Araneus</taxon>
    </lineage>
</organism>
<evidence type="ECO:0000313" key="4">
    <source>
        <dbReference type="Proteomes" id="UP000499080"/>
    </source>
</evidence>
<dbReference type="PANTHER" id="PTHR31716:SF1">
    <property type="entry name" value="PROTEIN FMC1 HOMOLOG"/>
    <property type="match status" value="1"/>
</dbReference>
<accession>A0A4Y2F6K5</accession>
<dbReference type="PANTHER" id="PTHR31716">
    <property type="entry name" value="PROTEIN FMC1 HOMOLOG"/>
    <property type="match status" value="1"/>
</dbReference>
<dbReference type="Proteomes" id="UP000499080">
    <property type="component" value="Unassembled WGS sequence"/>
</dbReference>
<evidence type="ECO:0000256" key="1">
    <source>
        <dbReference type="ARBA" id="ARBA00009058"/>
    </source>
</evidence>
<dbReference type="GO" id="GO:0005739">
    <property type="term" value="C:mitochondrion"/>
    <property type="evidence" value="ECO:0007669"/>
    <property type="project" value="TreeGrafter"/>
</dbReference>
<keyword evidence="4" id="KW-1185">Reference proteome</keyword>